<proteinExistence type="predicted"/>
<comment type="caution">
    <text evidence="2">The sequence shown here is derived from an EMBL/GenBank/DDBJ whole genome shotgun (WGS) entry which is preliminary data.</text>
</comment>
<gene>
    <name evidence="2" type="ORF">E2C01_012868</name>
</gene>
<evidence type="ECO:0000313" key="3">
    <source>
        <dbReference type="Proteomes" id="UP000324222"/>
    </source>
</evidence>
<protein>
    <submittedName>
        <fullName evidence="2">Uncharacterized protein</fullName>
    </submittedName>
</protein>
<dbReference type="EMBL" id="VSRR010000818">
    <property type="protein sequence ID" value="MPC19938.1"/>
    <property type="molecule type" value="Genomic_DNA"/>
</dbReference>
<accession>A0A5B7DF58</accession>
<evidence type="ECO:0000256" key="1">
    <source>
        <dbReference type="SAM" id="MobiDB-lite"/>
    </source>
</evidence>
<dbReference type="AlphaFoldDB" id="A0A5B7DF58"/>
<organism evidence="2 3">
    <name type="scientific">Portunus trituberculatus</name>
    <name type="common">Swimming crab</name>
    <name type="synonym">Neptunus trituberculatus</name>
    <dbReference type="NCBI Taxonomy" id="210409"/>
    <lineage>
        <taxon>Eukaryota</taxon>
        <taxon>Metazoa</taxon>
        <taxon>Ecdysozoa</taxon>
        <taxon>Arthropoda</taxon>
        <taxon>Crustacea</taxon>
        <taxon>Multicrustacea</taxon>
        <taxon>Malacostraca</taxon>
        <taxon>Eumalacostraca</taxon>
        <taxon>Eucarida</taxon>
        <taxon>Decapoda</taxon>
        <taxon>Pleocyemata</taxon>
        <taxon>Brachyura</taxon>
        <taxon>Eubrachyura</taxon>
        <taxon>Portunoidea</taxon>
        <taxon>Portunidae</taxon>
        <taxon>Portuninae</taxon>
        <taxon>Portunus</taxon>
    </lineage>
</organism>
<reference evidence="2 3" key="1">
    <citation type="submission" date="2019-05" db="EMBL/GenBank/DDBJ databases">
        <title>Another draft genome of Portunus trituberculatus and its Hox gene families provides insights of decapod evolution.</title>
        <authorList>
            <person name="Jeong J.-H."/>
            <person name="Song I."/>
            <person name="Kim S."/>
            <person name="Choi T."/>
            <person name="Kim D."/>
            <person name="Ryu S."/>
            <person name="Kim W."/>
        </authorList>
    </citation>
    <scope>NUCLEOTIDE SEQUENCE [LARGE SCALE GENOMIC DNA]</scope>
    <source>
        <tissue evidence="2">Muscle</tissue>
    </source>
</reference>
<feature type="region of interest" description="Disordered" evidence="1">
    <location>
        <begin position="138"/>
        <end position="157"/>
    </location>
</feature>
<keyword evidence="3" id="KW-1185">Reference proteome</keyword>
<dbReference type="Proteomes" id="UP000324222">
    <property type="component" value="Unassembled WGS sequence"/>
</dbReference>
<sequence>MREEEEEEEEEKELLKVSVKTGRKWSRLISLHHGQRCPVCHLSAAGLLCHHHDRPRSEQQRPFCQNTLLQDCRLGDDSCLKPDPVGVRVGLRRWLGCCHLPVRCRGAAAVRPRGGGDLLQGEDHHSCRERLQGLSDPDIGMKQRPCSSPVSRAAHGDRLSLTPQRLEEWMQHERVECVA</sequence>
<name>A0A5B7DF58_PORTR</name>
<evidence type="ECO:0000313" key="2">
    <source>
        <dbReference type="EMBL" id="MPC19938.1"/>
    </source>
</evidence>